<organism evidence="1 2">
    <name type="scientific">Acrodontium crateriforme</name>
    <dbReference type="NCBI Taxonomy" id="150365"/>
    <lineage>
        <taxon>Eukaryota</taxon>
        <taxon>Fungi</taxon>
        <taxon>Dikarya</taxon>
        <taxon>Ascomycota</taxon>
        <taxon>Pezizomycotina</taxon>
        <taxon>Dothideomycetes</taxon>
        <taxon>Dothideomycetidae</taxon>
        <taxon>Mycosphaerellales</taxon>
        <taxon>Teratosphaeriaceae</taxon>
        <taxon>Acrodontium</taxon>
    </lineage>
</organism>
<keyword evidence="1" id="KW-0132">Cell division</keyword>
<dbReference type="Proteomes" id="UP001303373">
    <property type="component" value="Chromosome 11"/>
</dbReference>
<accession>A0AAQ3M9E0</accession>
<evidence type="ECO:0000313" key="2">
    <source>
        <dbReference type="Proteomes" id="UP001303373"/>
    </source>
</evidence>
<evidence type="ECO:0000313" key="1">
    <source>
        <dbReference type="EMBL" id="WPH03685.1"/>
    </source>
</evidence>
<name>A0AAQ3M9E0_9PEZI</name>
<proteinExistence type="predicted"/>
<gene>
    <name evidence="1" type="ORF">R9X50_00656800</name>
</gene>
<dbReference type="GO" id="GO:0051301">
    <property type="term" value="P:cell division"/>
    <property type="evidence" value="ECO:0007669"/>
    <property type="project" value="UniProtKB-KW"/>
</dbReference>
<dbReference type="EMBL" id="CP138590">
    <property type="protein sequence ID" value="WPH03685.1"/>
    <property type="molecule type" value="Genomic_DNA"/>
</dbReference>
<keyword evidence="1" id="KW-0131">Cell cycle</keyword>
<keyword evidence="2" id="KW-1185">Reference proteome</keyword>
<reference evidence="1 2" key="1">
    <citation type="submission" date="2023-11" db="EMBL/GenBank/DDBJ databases">
        <title>An acidophilic fungus is an integral part of prey digestion in a carnivorous sundew plant.</title>
        <authorList>
            <person name="Tsai I.J."/>
        </authorList>
    </citation>
    <scope>NUCLEOTIDE SEQUENCE [LARGE SCALE GENOMIC DNA]</scope>
    <source>
        <strain evidence="1">169a</strain>
    </source>
</reference>
<sequence>MERFTLVEEIDSRPSRGHHPGSLFDHVVKLTAGETADHDIQYTVALREDNPDMIVTGIPTVNIPLLAFAAAGFATYEVDKETDSFASWRGYSPPSLRQNKGSLAETVHFANGVQYVLKERRGSETNLGPSAVTDDFIKAARDWLLSDQQVIWVFDNGFWRRDKERFKEVQKAS</sequence>
<dbReference type="AlphaFoldDB" id="A0AAQ3M9E0"/>
<protein>
    <submittedName>
        <fullName evidence="1">Cell division cycle protein 48</fullName>
    </submittedName>
</protein>